<sequence>ELRPERAVAAGFRPVSGHLQLTGQPDLEDLGPTRRAPVRGRVDSPRLLDLHGRGTARGYQRAVGDSGGRVPVRGDPDLPHSPSPRVPGRVARARAGDGGPRAGAAKQHAALPQLPQPGGEGVPDLPDVRVGAEEAVHQLRQAAQPGVGPLPLLRHGPAQRQEDGLV</sequence>
<feature type="region of interest" description="Disordered" evidence="1">
    <location>
        <begin position="1"/>
        <end position="166"/>
    </location>
</feature>
<feature type="non-terminal residue" evidence="2">
    <location>
        <position position="1"/>
    </location>
</feature>
<feature type="compositionally biased region" description="Basic and acidic residues" evidence="1">
    <location>
        <begin position="40"/>
        <end position="52"/>
    </location>
</feature>
<name>A0A6J4TYQ6_9ACTN</name>
<evidence type="ECO:0000313" key="2">
    <source>
        <dbReference type="EMBL" id="CAA9535859.1"/>
    </source>
</evidence>
<gene>
    <name evidence="2" type="ORF">AVDCRST_MAG05-4856</name>
</gene>
<proteinExistence type="predicted"/>
<protein>
    <submittedName>
        <fullName evidence="2">Type II secretory pathway, ATPase PulE/Tfp pilus assembly pathway, ATPase PilB</fullName>
    </submittedName>
</protein>
<dbReference type="AlphaFoldDB" id="A0A6J4TYQ6"/>
<dbReference type="EMBL" id="CADCVM010000520">
    <property type="protein sequence ID" value="CAA9535859.1"/>
    <property type="molecule type" value="Genomic_DNA"/>
</dbReference>
<evidence type="ECO:0000256" key="1">
    <source>
        <dbReference type="SAM" id="MobiDB-lite"/>
    </source>
</evidence>
<feature type="non-terminal residue" evidence="2">
    <location>
        <position position="166"/>
    </location>
</feature>
<accession>A0A6J4TYQ6</accession>
<organism evidence="2">
    <name type="scientific">uncultured Rubrobacteraceae bacterium</name>
    <dbReference type="NCBI Taxonomy" id="349277"/>
    <lineage>
        <taxon>Bacteria</taxon>
        <taxon>Bacillati</taxon>
        <taxon>Actinomycetota</taxon>
        <taxon>Rubrobacteria</taxon>
        <taxon>Rubrobacterales</taxon>
        <taxon>Rubrobacteraceae</taxon>
        <taxon>environmental samples</taxon>
    </lineage>
</organism>
<reference evidence="2" key="1">
    <citation type="submission" date="2020-02" db="EMBL/GenBank/DDBJ databases">
        <authorList>
            <person name="Meier V. D."/>
        </authorList>
    </citation>
    <scope>NUCLEOTIDE SEQUENCE</scope>
    <source>
        <strain evidence="2">AVDCRST_MAG05</strain>
    </source>
</reference>
<feature type="compositionally biased region" description="Basic and acidic residues" evidence="1">
    <location>
        <begin position="126"/>
        <end position="137"/>
    </location>
</feature>